<evidence type="ECO:0000313" key="4">
    <source>
        <dbReference type="Proteomes" id="UP000198981"/>
    </source>
</evidence>
<sequence>MVPVPRRPLALRACAVTAAVAALVVVPAGWASAGPLLPGGQWATTVDLPDAWADRADQLGVTVAQLRQQEHSCTPPEVRAGDDTCGDDEGELAEQVVASVAAGRYTGGDCEPTTAAQPLDLFGATTSRLTVTGPECLLVVLDFPDGEDDDLAQSDALGFTLSLVAGGPGGGLTGGGTTGPTTSTNGGTSSGGTTSGGTGSGGSGSGGTGSGGTGSVGSGPGSATDGSRAGGVAAGQRPGGPTGGQRVDPRSDQTSSAGGAVRGGTVRGDVGSTTADVEVGAETTETGSTRTVLDVPLALGALLLGLTALFWVLFLVLRRRRREQS</sequence>
<keyword evidence="4" id="KW-1185">Reference proteome</keyword>
<feature type="region of interest" description="Disordered" evidence="1">
    <location>
        <begin position="170"/>
        <end position="283"/>
    </location>
</feature>
<reference evidence="4" key="1">
    <citation type="submission" date="2016-10" db="EMBL/GenBank/DDBJ databases">
        <authorList>
            <person name="Varghese N."/>
            <person name="Submissions S."/>
        </authorList>
    </citation>
    <scope>NUCLEOTIDE SEQUENCE [LARGE SCALE GENOMIC DNA]</scope>
    <source>
        <strain evidence="4">DSM 45722</strain>
    </source>
</reference>
<protein>
    <submittedName>
        <fullName evidence="3">Uncharacterized protein</fullName>
    </submittedName>
</protein>
<gene>
    <name evidence="3" type="ORF">SAMN03159343_3603</name>
</gene>
<feature type="transmembrane region" description="Helical" evidence="2">
    <location>
        <begin position="297"/>
        <end position="317"/>
    </location>
</feature>
<proteinExistence type="predicted"/>
<feature type="compositionally biased region" description="Gly residues" evidence="1">
    <location>
        <begin position="188"/>
        <end position="220"/>
    </location>
</feature>
<dbReference type="AlphaFoldDB" id="A0A1G4YW56"/>
<dbReference type="Proteomes" id="UP000198981">
    <property type="component" value="Unassembled WGS sequence"/>
</dbReference>
<feature type="compositionally biased region" description="Gly residues" evidence="1">
    <location>
        <begin position="228"/>
        <end position="243"/>
    </location>
</feature>
<evidence type="ECO:0000256" key="2">
    <source>
        <dbReference type="SAM" id="Phobius"/>
    </source>
</evidence>
<keyword evidence="2" id="KW-0812">Transmembrane</keyword>
<dbReference type="EMBL" id="FMUH01000006">
    <property type="protein sequence ID" value="SCX57188.1"/>
    <property type="molecule type" value="Genomic_DNA"/>
</dbReference>
<keyword evidence="2" id="KW-1133">Transmembrane helix</keyword>
<organism evidence="3 4">
    <name type="scientific">Klenkia marina</name>
    <dbReference type="NCBI Taxonomy" id="1960309"/>
    <lineage>
        <taxon>Bacteria</taxon>
        <taxon>Bacillati</taxon>
        <taxon>Actinomycetota</taxon>
        <taxon>Actinomycetes</taxon>
        <taxon>Geodermatophilales</taxon>
        <taxon>Geodermatophilaceae</taxon>
        <taxon>Klenkia</taxon>
    </lineage>
</organism>
<dbReference type="STRING" id="1960309.SAMN03159343_3603"/>
<evidence type="ECO:0000256" key="1">
    <source>
        <dbReference type="SAM" id="MobiDB-lite"/>
    </source>
</evidence>
<keyword evidence="2" id="KW-0472">Membrane</keyword>
<name>A0A1G4YW56_9ACTN</name>
<accession>A0A1G4YW56</accession>
<evidence type="ECO:0000313" key="3">
    <source>
        <dbReference type="EMBL" id="SCX57188.1"/>
    </source>
</evidence>